<name>A0ABX2IU41_9RHOB</name>
<organism evidence="2 3">
    <name type="scientific">Parasulfitobacter algicola</name>
    <dbReference type="NCBI Taxonomy" id="2614809"/>
    <lineage>
        <taxon>Bacteria</taxon>
        <taxon>Pseudomonadati</taxon>
        <taxon>Pseudomonadota</taxon>
        <taxon>Alphaproteobacteria</taxon>
        <taxon>Rhodobacterales</taxon>
        <taxon>Roseobacteraceae</taxon>
        <taxon>Parasulfitobacter</taxon>
    </lineage>
</organism>
<dbReference type="InterPro" id="IPR028992">
    <property type="entry name" value="Hedgehog/Intein_dom"/>
</dbReference>
<sequence length="306" mass="33813">MPTTVNDQSFGGNFDPGFPPTFPANVTVISITILDSNDDGLVTSGSGDQVNGSDVIAVYNGDTVTIGGIIITGATIYTADGGRYFTPTDGTILTDSTVTDTGFVTDNTQLTLPELQPPCFTEDTLITVTNGFKKLVQDLKVGDLVKTKDHGLQPIKWIGRKTVKGTGTFAPVVFEKGAVGNSRRLAVSPQHRMLISSWQCELHFGECEMLCAAIHLCDDFMVWRQECEEITYFHVLFDKHEIIYAEDAEAESFYPGEYICKADRETHIELYNLFPEIPFCLQDHYTISRPILTGHEASLINRNTMH</sequence>
<feature type="domain" description="Hedgehog/Intein (Hint)" evidence="1">
    <location>
        <begin position="118"/>
        <end position="256"/>
    </location>
</feature>
<accession>A0ABX2IU41</accession>
<dbReference type="InterPro" id="IPR011050">
    <property type="entry name" value="Pectin_lyase_fold/virulence"/>
</dbReference>
<dbReference type="Gene3D" id="2.170.16.10">
    <property type="entry name" value="Hedgehog/Intein (Hint) domain"/>
    <property type="match status" value="1"/>
</dbReference>
<gene>
    <name evidence="2" type="ORF">HRQ87_13595</name>
</gene>
<evidence type="ECO:0000313" key="3">
    <source>
        <dbReference type="Proteomes" id="UP000777935"/>
    </source>
</evidence>
<dbReference type="Pfam" id="PF13403">
    <property type="entry name" value="Hint_2"/>
    <property type="match status" value="1"/>
</dbReference>
<comment type="caution">
    <text evidence="2">The sequence shown here is derived from an EMBL/GenBank/DDBJ whole genome shotgun (WGS) entry which is preliminary data.</text>
</comment>
<evidence type="ECO:0000259" key="1">
    <source>
        <dbReference type="Pfam" id="PF13403"/>
    </source>
</evidence>
<dbReference type="InterPro" id="IPR006141">
    <property type="entry name" value="Intein_N"/>
</dbReference>
<reference evidence="2 3" key="1">
    <citation type="submission" date="2020-06" db="EMBL/GenBank/DDBJ databases">
        <title>Sulfitobacter algicola sp. nov., isolated from green algae.</title>
        <authorList>
            <person name="Wang C."/>
        </authorList>
    </citation>
    <scope>NUCLEOTIDE SEQUENCE [LARGE SCALE GENOMIC DNA]</scope>
    <source>
        <strain evidence="2 3">1151</strain>
    </source>
</reference>
<dbReference type="SUPFAM" id="SSF51294">
    <property type="entry name" value="Hedgehog/intein (Hint) domain"/>
    <property type="match status" value="1"/>
</dbReference>
<dbReference type="EMBL" id="JABUFE010000008">
    <property type="protein sequence ID" value="NSX55835.1"/>
    <property type="molecule type" value="Genomic_DNA"/>
</dbReference>
<dbReference type="Proteomes" id="UP000777935">
    <property type="component" value="Unassembled WGS sequence"/>
</dbReference>
<evidence type="ECO:0000313" key="2">
    <source>
        <dbReference type="EMBL" id="NSX55835.1"/>
    </source>
</evidence>
<proteinExistence type="predicted"/>
<keyword evidence="3" id="KW-1185">Reference proteome</keyword>
<dbReference type="SUPFAM" id="SSF51126">
    <property type="entry name" value="Pectin lyase-like"/>
    <property type="match status" value="1"/>
</dbReference>
<dbReference type="InterPro" id="IPR036844">
    <property type="entry name" value="Hint_dom_sf"/>
</dbReference>
<dbReference type="RefSeq" id="WP_174138987.1">
    <property type="nucleotide sequence ID" value="NZ_JABUFE010000008.1"/>
</dbReference>
<dbReference type="PROSITE" id="PS50817">
    <property type="entry name" value="INTEIN_N_TER"/>
    <property type="match status" value="1"/>
</dbReference>
<protein>
    <submittedName>
        <fullName evidence="2">Hint domain-containing protein</fullName>
    </submittedName>
</protein>